<organism evidence="8 9">
    <name type="scientific">Cephalotrichum gorgonifer</name>
    <dbReference type="NCBI Taxonomy" id="2041049"/>
    <lineage>
        <taxon>Eukaryota</taxon>
        <taxon>Fungi</taxon>
        <taxon>Dikarya</taxon>
        <taxon>Ascomycota</taxon>
        <taxon>Pezizomycotina</taxon>
        <taxon>Sordariomycetes</taxon>
        <taxon>Hypocreomycetidae</taxon>
        <taxon>Microascales</taxon>
        <taxon>Microascaceae</taxon>
        <taxon>Cephalotrichum</taxon>
    </lineage>
</organism>
<name>A0AAE8N807_9PEZI</name>
<keyword evidence="3 6" id="KW-1133">Transmembrane helix</keyword>
<evidence type="ECO:0000256" key="3">
    <source>
        <dbReference type="ARBA" id="ARBA00022989"/>
    </source>
</evidence>
<dbReference type="AlphaFoldDB" id="A0AAE8N807"/>
<dbReference type="InterPro" id="IPR020846">
    <property type="entry name" value="MFS_dom"/>
</dbReference>
<evidence type="ECO:0000259" key="7">
    <source>
        <dbReference type="PROSITE" id="PS50850"/>
    </source>
</evidence>
<feature type="transmembrane region" description="Helical" evidence="6">
    <location>
        <begin position="453"/>
        <end position="476"/>
    </location>
</feature>
<keyword evidence="9" id="KW-1185">Reference proteome</keyword>
<feature type="transmembrane region" description="Helical" evidence="6">
    <location>
        <begin position="203"/>
        <end position="222"/>
    </location>
</feature>
<evidence type="ECO:0000256" key="1">
    <source>
        <dbReference type="ARBA" id="ARBA00004141"/>
    </source>
</evidence>
<evidence type="ECO:0000313" key="9">
    <source>
        <dbReference type="Proteomes" id="UP001187682"/>
    </source>
</evidence>
<dbReference type="Pfam" id="PF07690">
    <property type="entry name" value="MFS_1"/>
    <property type="match status" value="1"/>
</dbReference>
<keyword evidence="2 6" id="KW-0812">Transmembrane</keyword>
<dbReference type="Proteomes" id="UP001187682">
    <property type="component" value="Unassembled WGS sequence"/>
</dbReference>
<protein>
    <submittedName>
        <fullName evidence="8">Related to MFS transporter</fullName>
    </submittedName>
</protein>
<keyword evidence="4 6" id="KW-0472">Membrane</keyword>
<evidence type="ECO:0000313" key="8">
    <source>
        <dbReference type="EMBL" id="SPO07008.1"/>
    </source>
</evidence>
<dbReference type="PANTHER" id="PTHR23502">
    <property type="entry name" value="MAJOR FACILITATOR SUPERFAMILY"/>
    <property type="match status" value="1"/>
</dbReference>
<feature type="transmembrane region" description="Helical" evidence="6">
    <location>
        <begin position="414"/>
        <end position="441"/>
    </location>
</feature>
<evidence type="ECO:0000256" key="2">
    <source>
        <dbReference type="ARBA" id="ARBA00022692"/>
    </source>
</evidence>
<proteinExistence type="predicted"/>
<dbReference type="EMBL" id="ONZQ02000018">
    <property type="protein sequence ID" value="SPO07008.1"/>
    <property type="molecule type" value="Genomic_DNA"/>
</dbReference>
<dbReference type="InterPro" id="IPR036259">
    <property type="entry name" value="MFS_trans_sf"/>
</dbReference>
<feature type="transmembrane region" description="Helical" evidence="6">
    <location>
        <begin position="308"/>
        <end position="332"/>
    </location>
</feature>
<dbReference type="GO" id="GO:0005886">
    <property type="term" value="C:plasma membrane"/>
    <property type="evidence" value="ECO:0007669"/>
    <property type="project" value="TreeGrafter"/>
</dbReference>
<comment type="caution">
    <text evidence="8">The sequence shown here is derived from an EMBL/GenBank/DDBJ whole genome shotgun (WGS) entry which is preliminary data.</text>
</comment>
<feature type="transmembrane region" description="Helical" evidence="6">
    <location>
        <begin position="174"/>
        <end position="197"/>
    </location>
</feature>
<gene>
    <name evidence="8" type="ORF">DNG_09702</name>
</gene>
<dbReference type="SUPFAM" id="SSF103473">
    <property type="entry name" value="MFS general substrate transporter"/>
    <property type="match status" value="1"/>
</dbReference>
<accession>A0AAE8N807</accession>
<feature type="transmembrane region" description="Helical" evidence="6">
    <location>
        <begin position="44"/>
        <end position="70"/>
    </location>
</feature>
<dbReference type="PANTHER" id="PTHR23502:SF181">
    <property type="entry name" value="MAJOR FACILITATOR SUPERFAMILY (MFS) PROFILE DOMAIN-CONTAINING PROTEIN"/>
    <property type="match status" value="1"/>
</dbReference>
<evidence type="ECO:0000256" key="5">
    <source>
        <dbReference type="SAM" id="MobiDB-lite"/>
    </source>
</evidence>
<feature type="transmembrane region" description="Helical" evidence="6">
    <location>
        <begin position="82"/>
        <end position="105"/>
    </location>
</feature>
<feature type="transmembrane region" description="Helical" evidence="6">
    <location>
        <begin position="482"/>
        <end position="503"/>
    </location>
</feature>
<comment type="subcellular location">
    <subcellularLocation>
        <location evidence="1">Membrane</location>
        <topology evidence="1">Multi-pass membrane protein</topology>
    </subcellularLocation>
</comment>
<reference evidence="8" key="1">
    <citation type="submission" date="2018-03" db="EMBL/GenBank/DDBJ databases">
        <authorList>
            <person name="Guldener U."/>
        </authorList>
    </citation>
    <scope>NUCLEOTIDE SEQUENCE</scope>
</reference>
<feature type="transmembrane region" description="Helical" evidence="6">
    <location>
        <begin position="338"/>
        <end position="367"/>
    </location>
</feature>
<dbReference type="InterPro" id="IPR011701">
    <property type="entry name" value="MFS"/>
</dbReference>
<dbReference type="Gene3D" id="1.20.1250.20">
    <property type="entry name" value="MFS general substrate transporter like domains"/>
    <property type="match status" value="1"/>
</dbReference>
<evidence type="ECO:0000256" key="4">
    <source>
        <dbReference type="ARBA" id="ARBA00023136"/>
    </source>
</evidence>
<dbReference type="GO" id="GO:0022857">
    <property type="term" value="F:transmembrane transporter activity"/>
    <property type="evidence" value="ECO:0007669"/>
    <property type="project" value="InterPro"/>
</dbReference>
<evidence type="ECO:0000256" key="6">
    <source>
        <dbReference type="SAM" id="Phobius"/>
    </source>
</evidence>
<feature type="transmembrane region" description="Helical" evidence="6">
    <location>
        <begin position="388"/>
        <end position="408"/>
    </location>
</feature>
<sequence length="518" mass="56118">MHSPSKDVGESGVSPPPKHHGLSLLPPPSDNPRDPLRWPKRTKIAALVVSALTNFTVNFAGSGLSVAIPVLQMQYQKSASEVNALLTFNFLLLGVGNLIWVPLAVKFGKRFSMITSTALHFAALTWTANVDGFSSLLAARCLSGFAGSAGESIVPGTVSDIFFLHERATMMSGYTILISGSSAMGPLIASFVVQYSTGGWIDFAWVCMALSGLNLVLLWLFYPESNFHRPEAEVTGEVSEVAPVAQKPTTLELDSIEANNSGVERIVTVDTVPTKWMNVWTSLITVDGSVNILKVGFRPLVLLLCPDVLFATFLYGTALASQIILIFAFPNFLLAPPYLFSVVGVGLMQVAALVGFVTACFAGGYLADVLTARMIKRHDGAVFPEQRLASLIPGCFIAPAGCIIIAFACSRNLHWVAIAFGFGMVSFGTVYAPNIAVTYVVESRPKHASEAIVIINVAKNLVAFLFLYVAVDWVAARGWIEVYMIMFMLVALSMLFAIPLYFFGRKLSAWSSRFDRFL</sequence>
<feature type="region of interest" description="Disordered" evidence="5">
    <location>
        <begin position="1"/>
        <end position="36"/>
    </location>
</feature>
<dbReference type="PROSITE" id="PS50850">
    <property type="entry name" value="MFS"/>
    <property type="match status" value="1"/>
</dbReference>
<feature type="domain" description="Major facilitator superfamily (MFS) profile" evidence="7">
    <location>
        <begin position="46"/>
        <end position="508"/>
    </location>
</feature>